<feature type="compositionally biased region" description="Low complexity" evidence="1">
    <location>
        <begin position="20"/>
        <end position="34"/>
    </location>
</feature>
<sequence>MSERITVRLFPSARGGGDRPSGPSGNASISTSSTAGSTSFFTQVFDIPAVLTDIVQPRTFEQVEQYGFGEDDEEAVRPDG</sequence>
<evidence type="ECO:0000313" key="2">
    <source>
        <dbReference type="EMBL" id="MBK1839488.1"/>
    </source>
</evidence>
<accession>A0ABS1F7W2</accession>
<protein>
    <submittedName>
        <fullName evidence="2">Uncharacterized protein</fullName>
    </submittedName>
</protein>
<dbReference type="EMBL" id="JAENHM010000058">
    <property type="protein sequence ID" value="MBK1839488.1"/>
    <property type="molecule type" value="Genomic_DNA"/>
</dbReference>
<proteinExistence type="predicted"/>
<evidence type="ECO:0000256" key="1">
    <source>
        <dbReference type="SAM" id="MobiDB-lite"/>
    </source>
</evidence>
<gene>
    <name evidence="2" type="ORF">JHL17_18925</name>
</gene>
<organism evidence="2 3">
    <name type="scientific">Azospirillum endophyticum</name>
    <dbReference type="NCBI Taxonomy" id="2800326"/>
    <lineage>
        <taxon>Bacteria</taxon>
        <taxon>Pseudomonadati</taxon>
        <taxon>Pseudomonadota</taxon>
        <taxon>Alphaproteobacteria</taxon>
        <taxon>Rhodospirillales</taxon>
        <taxon>Azospirillaceae</taxon>
        <taxon>Azospirillum</taxon>
    </lineage>
</organism>
<dbReference type="Proteomes" id="UP000652760">
    <property type="component" value="Unassembled WGS sequence"/>
</dbReference>
<evidence type="ECO:0000313" key="3">
    <source>
        <dbReference type="Proteomes" id="UP000652760"/>
    </source>
</evidence>
<dbReference type="RefSeq" id="WP_200195385.1">
    <property type="nucleotide sequence ID" value="NZ_JAENHM010000058.1"/>
</dbReference>
<comment type="caution">
    <text evidence="2">The sequence shown here is derived from an EMBL/GenBank/DDBJ whole genome shotgun (WGS) entry which is preliminary data.</text>
</comment>
<feature type="region of interest" description="Disordered" evidence="1">
    <location>
        <begin position="1"/>
        <end position="34"/>
    </location>
</feature>
<reference evidence="3" key="1">
    <citation type="submission" date="2021-01" db="EMBL/GenBank/DDBJ databases">
        <title>Genome public.</title>
        <authorList>
            <person name="Liu C."/>
            <person name="Sun Q."/>
        </authorList>
    </citation>
    <scope>NUCLEOTIDE SEQUENCE [LARGE SCALE GENOMIC DNA]</scope>
    <source>
        <strain evidence="3">YIM B02556</strain>
    </source>
</reference>
<keyword evidence="3" id="KW-1185">Reference proteome</keyword>
<name>A0ABS1F7W2_9PROT</name>